<proteinExistence type="inferred from homology"/>
<comment type="cofactor">
    <cofactor evidence="8">
        <name>Mn(2+)</name>
        <dbReference type="ChEBI" id="CHEBI:29035"/>
    </cofactor>
    <cofactor evidence="8">
        <name>Fe(2+)</name>
        <dbReference type="ChEBI" id="CHEBI:29033"/>
    </cofactor>
    <text evidence="8">Binds 1 Mn(2+) or Fe(2+) ion per subunit.</text>
</comment>
<gene>
    <name evidence="9" type="primary">fur</name>
    <name evidence="10" type="ORF">GR328_21740</name>
</gene>
<dbReference type="Proteomes" id="UP000436483">
    <property type="component" value="Unassembled WGS sequence"/>
</dbReference>
<dbReference type="InterPro" id="IPR036388">
    <property type="entry name" value="WH-like_DNA-bd_sf"/>
</dbReference>
<dbReference type="Pfam" id="PF01475">
    <property type="entry name" value="FUR"/>
    <property type="match status" value="1"/>
</dbReference>
<dbReference type="SUPFAM" id="SSF46785">
    <property type="entry name" value="Winged helix' DNA-binding domain"/>
    <property type="match status" value="1"/>
</dbReference>
<dbReference type="GO" id="GO:0045892">
    <property type="term" value="P:negative regulation of DNA-templated transcription"/>
    <property type="evidence" value="ECO:0007669"/>
    <property type="project" value="TreeGrafter"/>
</dbReference>
<dbReference type="GO" id="GO:0003700">
    <property type="term" value="F:DNA-binding transcription factor activity"/>
    <property type="evidence" value="ECO:0007669"/>
    <property type="project" value="UniProtKB-UniRule"/>
</dbReference>
<comment type="subunit">
    <text evidence="9">Homodimer.</text>
</comment>
<protein>
    <recommendedName>
        <fullName evidence="9">Ferric uptake regulation protein</fullName>
    </recommendedName>
</protein>
<feature type="binding site" evidence="8">
    <location>
        <position position="79"/>
    </location>
    <ligand>
        <name>Fe cation</name>
        <dbReference type="ChEBI" id="CHEBI:24875"/>
    </ligand>
</feature>
<feature type="binding site" evidence="7">
    <location>
        <position position="129"/>
    </location>
    <ligand>
        <name>Zn(2+)</name>
        <dbReference type="ChEBI" id="CHEBI:29105"/>
    </ligand>
</feature>
<dbReference type="InterPro" id="IPR043135">
    <property type="entry name" value="Fur_C"/>
</dbReference>
<feature type="binding site" evidence="7">
    <location>
        <position position="92"/>
    </location>
    <ligand>
        <name>Zn(2+)</name>
        <dbReference type="ChEBI" id="CHEBI:29105"/>
    </ligand>
</feature>
<evidence type="ECO:0000313" key="10">
    <source>
        <dbReference type="EMBL" id="MXQ14033.1"/>
    </source>
</evidence>
<dbReference type="PANTHER" id="PTHR33202:SF6">
    <property type="entry name" value="ZINC UPTAKE REGULATION PROTEIN"/>
    <property type="match status" value="1"/>
</dbReference>
<dbReference type="RefSeq" id="WP_160887580.1">
    <property type="nucleotide sequence ID" value="NZ_WURB01000025.1"/>
</dbReference>
<evidence type="ECO:0000256" key="6">
    <source>
        <dbReference type="ARBA" id="ARBA00023163"/>
    </source>
</evidence>
<keyword evidence="5 9" id="KW-0238">DNA-binding</keyword>
<comment type="similarity">
    <text evidence="1 9">Belongs to the Fur family.</text>
</comment>
<reference evidence="10 11" key="1">
    <citation type="submission" date="2019-12" db="EMBL/GenBank/DDBJ databases">
        <authorList>
            <person name="Yuan C.-G."/>
        </authorList>
    </citation>
    <scope>NUCLEOTIDE SEQUENCE [LARGE SCALE GENOMIC DNA]</scope>
    <source>
        <strain evidence="10 11">KCTC 23863</strain>
    </source>
</reference>
<keyword evidence="8 9" id="KW-0408">Iron</keyword>
<keyword evidence="11" id="KW-1185">Reference proteome</keyword>
<keyword evidence="7 9" id="KW-0479">Metal-binding</keyword>
<reference evidence="10 11" key="2">
    <citation type="submission" date="2020-01" db="EMBL/GenBank/DDBJ databases">
        <title>Microvirga sp. nov., an arsenate reduction bacterium isolated from Tibet hotspring sediments.</title>
        <authorList>
            <person name="Xian W.-D."/>
            <person name="Li W.-J."/>
        </authorList>
    </citation>
    <scope>NUCLEOTIDE SEQUENCE [LARGE SCALE GENOMIC DNA]</scope>
    <source>
        <strain evidence="10 11">KCTC 23863</strain>
    </source>
</reference>
<dbReference type="GO" id="GO:1900376">
    <property type="term" value="P:regulation of secondary metabolite biosynthetic process"/>
    <property type="evidence" value="ECO:0007669"/>
    <property type="project" value="TreeGrafter"/>
</dbReference>
<comment type="cofactor">
    <cofactor evidence="7">
        <name>Zn(2+)</name>
        <dbReference type="ChEBI" id="CHEBI:29105"/>
    </cofactor>
    <text evidence="7">Binds 1 zinc ion per subunit.</text>
</comment>
<dbReference type="GO" id="GO:0000976">
    <property type="term" value="F:transcription cis-regulatory region binding"/>
    <property type="evidence" value="ECO:0007669"/>
    <property type="project" value="TreeGrafter"/>
</dbReference>
<dbReference type="InterPro" id="IPR036390">
    <property type="entry name" value="WH_DNA-bd_sf"/>
</dbReference>
<dbReference type="GO" id="GO:0005829">
    <property type="term" value="C:cytosol"/>
    <property type="evidence" value="ECO:0007669"/>
    <property type="project" value="TreeGrafter"/>
</dbReference>
<keyword evidence="2 9" id="KW-0678">Repressor</keyword>
<evidence type="ECO:0000313" key="11">
    <source>
        <dbReference type="Proteomes" id="UP000436483"/>
    </source>
</evidence>
<dbReference type="GO" id="GO:0008270">
    <property type="term" value="F:zinc ion binding"/>
    <property type="evidence" value="ECO:0007669"/>
    <property type="project" value="TreeGrafter"/>
</dbReference>
<evidence type="ECO:0000256" key="8">
    <source>
        <dbReference type="PIRSR" id="PIRSR602481-2"/>
    </source>
</evidence>
<evidence type="ECO:0000256" key="3">
    <source>
        <dbReference type="ARBA" id="ARBA00022833"/>
    </source>
</evidence>
<evidence type="ECO:0000256" key="7">
    <source>
        <dbReference type="PIRSR" id="PIRSR602481-1"/>
    </source>
</evidence>
<name>A0A7X3MVI7_9HYPH</name>
<keyword evidence="6 9" id="KW-0804">Transcription</keyword>
<evidence type="ECO:0000256" key="1">
    <source>
        <dbReference type="ARBA" id="ARBA00007957"/>
    </source>
</evidence>
<dbReference type="OrthoDB" id="9801127at2"/>
<evidence type="ECO:0000256" key="9">
    <source>
        <dbReference type="RuleBase" id="RU364037"/>
    </source>
</evidence>
<accession>A0A7X3MVI7</accession>
<dbReference type="Gene3D" id="3.30.1490.190">
    <property type="match status" value="1"/>
</dbReference>
<dbReference type="InterPro" id="IPR002481">
    <property type="entry name" value="FUR"/>
</dbReference>
<dbReference type="EMBL" id="WURB01000025">
    <property type="protein sequence ID" value="MXQ14033.1"/>
    <property type="molecule type" value="Genomic_DNA"/>
</dbReference>
<keyword evidence="9" id="KW-0963">Cytoplasm</keyword>
<comment type="caution">
    <text evidence="10">The sequence shown here is derived from an EMBL/GenBank/DDBJ whole genome shotgun (WGS) entry which is preliminary data.</text>
</comment>
<keyword evidence="3 7" id="KW-0862">Zinc</keyword>
<dbReference type="PANTHER" id="PTHR33202">
    <property type="entry name" value="ZINC UPTAKE REGULATION PROTEIN"/>
    <property type="match status" value="1"/>
</dbReference>
<evidence type="ECO:0000256" key="5">
    <source>
        <dbReference type="ARBA" id="ARBA00023125"/>
    </source>
</evidence>
<organism evidence="10 11">
    <name type="scientific">Microvirga makkahensis</name>
    <dbReference type="NCBI Taxonomy" id="1128670"/>
    <lineage>
        <taxon>Bacteria</taxon>
        <taxon>Pseudomonadati</taxon>
        <taxon>Pseudomonadota</taxon>
        <taxon>Alphaproteobacteria</taxon>
        <taxon>Hyphomicrobiales</taxon>
        <taxon>Methylobacteriaceae</taxon>
        <taxon>Microvirga</taxon>
    </lineage>
</organism>
<dbReference type="AlphaFoldDB" id="A0A7X3MVI7"/>
<feature type="binding site" evidence="7">
    <location>
        <position position="89"/>
    </location>
    <ligand>
        <name>Zn(2+)</name>
        <dbReference type="ChEBI" id="CHEBI:29105"/>
    </ligand>
</feature>
<sequence>MNSIMSGRLDDLSPVQNGIREILGSATGPLTAYEILNRLQTRTAVSPPTVYRNLARLIEHGLVHRIETLNAYIACPGHHHGELAAFAICSRCGKVEELSDPGISRSLHAWSEARAFRLEGTGLELKGLCAAYSH</sequence>
<evidence type="ECO:0000256" key="4">
    <source>
        <dbReference type="ARBA" id="ARBA00023015"/>
    </source>
</evidence>
<comment type="subcellular location">
    <subcellularLocation>
        <location evidence="9">Cytoplasm</location>
    </subcellularLocation>
</comment>
<keyword evidence="4 9" id="KW-0805">Transcription regulation</keyword>
<dbReference type="CDD" id="cd07153">
    <property type="entry name" value="Fur_like"/>
    <property type="match status" value="1"/>
</dbReference>
<dbReference type="Gene3D" id="1.10.10.10">
    <property type="entry name" value="Winged helix-like DNA-binding domain superfamily/Winged helix DNA-binding domain"/>
    <property type="match status" value="1"/>
</dbReference>
<evidence type="ECO:0000256" key="2">
    <source>
        <dbReference type="ARBA" id="ARBA00022491"/>
    </source>
</evidence>